<dbReference type="Gene3D" id="1.25.40.10">
    <property type="entry name" value="Tetratricopeptide repeat domain"/>
    <property type="match status" value="1"/>
</dbReference>
<organism evidence="4 5">
    <name type="scientific">Tilletia indica</name>
    <dbReference type="NCBI Taxonomy" id="43049"/>
    <lineage>
        <taxon>Eukaryota</taxon>
        <taxon>Fungi</taxon>
        <taxon>Dikarya</taxon>
        <taxon>Basidiomycota</taxon>
        <taxon>Ustilaginomycotina</taxon>
        <taxon>Exobasidiomycetes</taxon>
        <taxon>Tilletiales</taxon>
        <taxon>Tilletiaceae</taxon>
        <taxon>Tilletia</taxon>
    </lineage>
</organism>
<name>A0A177TSA5_9BASI</name>
<feature type="compositionally biased region" description="Low complexity" evidence="1">
    <location>
        <begin position="153"/>
        <end position="168"/>
    </location>
</feature>
<dbReference type="PANTHER" id="PTHR15696">
    <property type="entry name" value="SMG-7 SUPPRESSOR WITH MORPHOLOGICAL EFFECT ON GENITALIA PROTEIN 7"/>
    <property type="match status" value="1"/>
</dbReference>
<feature type="compositionally biased region" description="Basic residues" evidence="1">
    <location>
        <begin position="1"/>
        <end position="11"/>
    </location>
</feature>
<evidence type="ECO:0008006" key="6">
    <source>
        <dbReference type="Google" id="ProtNLM"/>
    </source>
</evidence>
<reference evidence="4" key="2">
    <citation type="journal article" date="2019" name="IMA Fungus">
        <title>Genome sequencing and comparison of five Tilletia species to identify candidate genes for the detection of regulated species infecting wheat.</title>
        <authorList>
            <person name="Nguyen H.D.T."/>
            <person name="Sultana T."/>
            <person name="Kesanakurti P."/>
            <person name="Hambleton S."/>
        </authorList>
    </citation>
    <scope>NUCLEOTIDE SEQUENCE</scope>
    <source>
        <strain evidence="4">DAOMC 236416</strain>
    </source>
</reference>
<dbReference type="InterPro" id="IPR019458">
    <property type="entry name" value="Est1-like_N"/>
</dbReference>
<proteinExistence type="predicted"/>
<feature type="region of interest" description="Disordered" evidence="1">
    <location>
        <begin position="1113"/>
        <end position="1184"/>
    </location>
</feature>
<feature type="compositionally biased region" description="Basic and acidic residues" evidence="1">
    <location>
        <begin position="12"/>
        <end position="23"/>
    </location>
</feature>
<feature type="region of interest" description="Disordered" evidence="1">
    <location>
        <begin position="1205"/>
        <end position="1274"/>
    </location>
</feature>
<feature type="compositionally biased region" description="Polar residues" evidence="1">
    <location>
        <begin position="39"/>
        <end position="55"/>
    </location>
</feature>
<feature type="compositionally biased region" description="Low complexity" evidence="1">
    <location>
        <begin position="24"/>
        <end position="34"/>
    </location>
</feature>
<dbReference type="PANTHER" id="PTHR15696:SF36">
    <property type="entry name" value="NONSENSE-MEDIATED MRNA DECAY FACTOR"/>
    <property type="match status" value="1"/>
</dbReference>
<feature type="compositionally biased region" description="Basic and acidic residues" evidence="1">
    <location>
        <begin position="969"/>
        <end position="981"/>
    </location>
</feature>
<evidence type="ECO:0000313" key="5">
    <source>
        <dbReference type="Proteomes" id="UP000077521"/>
    </source>
</evidence>
<accession>A0A177TSA5</accession>
<feature type="region of interest" description="Disordered" evidence="1">
    <location>
        <begin position="153"/>
        <end position="182"/>
    </location>
</feature>
<dbReference type="InterPro" id="IPR018834">
    <property type="entry name" value="DNA/RNA-bd_Est1-type"/>
</dbReference>
<feature type="compositionally biased region" description="Basic and acidic residues" evidence="1">
    <location>
        <begin position="590"/>
        <end position="605"/>
    </location>
</feature>
<feature type="region of interest" description="Disordered" evidence="1">
    <location>
        <begin position="1"/>
        <end position="58"/>
    </location>
</feature>
<evidence type="ECO:0000313" key="4">
    <source>
        <dbReference type="EMBL" id="KAE8257727.1"/>
    </source>
</evidence>
<feature type="compositionally biased region" description="Low complexity" evidence="1">
    <location>
        <begin position="1226"/>
        <end position="1251"/>
    </location>
</feature>
<feature type="compositionally biased region" description="Gly residues" evidence="1">
    <location>
        <begin position="1090"/>
        <end position="1100"/>
    </location>
</feature>
<dbReference type="InterPro" id="IPR011990">
    <property type="entry name" value="TPR-like_helical_dom_sf"/>
</dbReference>
<feature type="compositionally biased region" description="Acidic residues" evidence="1">
    <location>
        <begin position="606"/>
        <end position="616"/>
    </location>
</feature>
<feature type="region of interest" description="Disordered" evidence="1">
    <location>
        <begin position="238"/>
        <end position="270"/>
    </location>
</feature>
<sequence>MARSSPHRTRDRAHGHGAEDRHVSASAASALASAGEIDAQQTAAQSKDARSSQLSKEAKSQRSVLKEYLATAGEKASSHGSLPSLTGPNSDLEFARKNLRNTYLNLLFSCTFTRSAHGVDSSLWVETTHPLVAIYRKHLSVLEKAIASLNNASGSGAASKRGSSSRQGNNGGAGGGASSTNRKAKLNEYTRVATEYRKFLLSEETFWQELAARIVHTFQLHEAKPMFDALGIAYDPDSSTITSSSSPLPPSSADTSRQGGARANDVDDIPRNAVPSAGMNRVQGAGTISFASSGQSSAEAAAQVKAAQIPSNRDRLVENVHKAFICCGDLARYRVQVSDKPGESVSKSANAVKGAGKLGPDYTRASIFYTQARLLLPDNGNPSNQLAVIATYMEDPLGAVHHYYRALCCRVPFETARQNLDSSLGRGVETWARALEATVHAELQSKAAGAGGSAAREVKFERGWRPRRLREMVAGMEAEYASSDPNAFVEVWKREFVALHGLFHRKVYFTSLEALNQIVVARFALLVKNRALTPDTISKVVISGLSASWTMRLWRNTSAGNGTSSRQASSSRRKSGTEKGKAASAPDSNGKGRDGKAKQQSVEKEGDVDDDDDEFLPDSFTSEQRQAVHLSIENQLVAHVLEVIRVLLDVGTQETRGVLQSARRGTLVAGEGQRTQLPPAEQRVTATFRRVLPALRVAIKWVKAHLEYIQRCKDRALTSSQSSNSDSVADTTLSFDRIPTVRESDVTLAKSRADGGVVESIFTFWRSSVDFINTLRFAFPWNDLPSLDTLGPLGAPALCLEEDLDMRGFSPTKKAMLPHASGGMGEACGAIGLSQAHPNEEQLMRIADLLIDAKVVAESQTSPIIFDDERNAFMYAVPDSEEVGTGFTNEHMMPPTAHDNARSTSYNNAGAASRDFRVAEHTDQQPLESISHSHGPPVALAETSSEGFSESTEDVIDLAMRAVDNRSDAMSDAPDRLDRDGANFNDDEDSEEDMILVPAVRDLWTHPPGGQPTETGAVASSPINVPMGGERLTHARIQSQAVGGARTAQDLLLQVLNGPNQSTGGAQQLVGSPNRVAQALAATHATPGGPASGGGGGGGLFSHTSSPYVGSPVSALNNGLSPPPPSQQPALLFGGMGGSANSPSGGHRGSIWSPGPMDMRTAPNPPGQGSIWGPPGGAVGGSAGGAMPSPNFAAAQAFVNGGIFPPISGQQVPHSQMPNPSSFPHQAQQNQGFAYEQQQQQQRPPLPQGQGSFDDPFASRERDPFNPYPRNPGR</sequence>
<protein>
    <recommendedName>
        <fullName evidence="6">DNA/RNA-binding domain-containing protein</fullName>
    </recommendedName>
</protein>
<dbReference type="Pfam" id="PF10374">
    <property type="entry name" value="EST1"/>
    <property type="match status" value="1"/>
</dbReference>
<feature type="compositionally biased region" description="Low complexity" evidence="1">
    <location>
        <begin position="238"/>
        <end position="256"/>
    </location>
</feature>
<dbReference type="SUPFAM" id="SSF48452">
    <property type="entry name" value="TPR-like"/>
    <property type="match status" value="1"/>
</dbReference>
<reference evidence="4" key="1">
    <citation type="submission" date="2016-04" db="EMBL/GenBank/DDBJ databases">
        <authorList>
            <person name="Nguyen H.D."/>
            <person name="Samba Siva P."/>
            <person name="Cullis J."/>
            <person name="Levesque C.A."/>
            <person name="Hambleton S."/>
        </authorList>
    </citation>
    <scope>NUCLEOTIDE SEQUENCE</scope>
    <source>
        <strain evidence="4">DAOMC 236416</strain>
    </source>
</reference>
<gene>
    <name evidence="4" type="ORF">A4X13_0g2167</name>
</gene>
<keyword evidence="5" id="KW-1185">Reference proteome</keyword>
<feature type="domain" description="Telomerase activating protein Est1-like N-terminal" evidence="3">
    <location>
        <begin position="119"/>
        <end position="337"/>
    </location>
</feature>
<dbReference type="Pfam" id="PF10373">
    <property type="entry name" value="EST1_DNA_bind"/>
    <property type="match status" value="1"/>
</dbReference>
<feature type="region of interest" description="Disordered" evidence="1">
    <location>
        <begin position="558"/>
        <end position="618"/>
    </location>
</feature>
<comment type="caution">
    <text evidence="4">The sequence shown here is derived from an EMBL/GenBank/DDBJ whole genome shotgun (WGS) entry which is preliminary data.</text>
</comment>
<dbReference type="EMBL" id="LWDF02000098">
    <property type="protein sequence ID" value="KAE8257727.1"/>
    <property type="molecule type" value="Genomic_DNA"/>
</dbReference>
<feature type="domain" description="DNA/RNA-binding" evidence="2">
    <location>
        <begin position="367"/>
        <end position="541"/>
    </location>
</feature>
<dbReference type="AlphaFoldDB" id="A0A177TSA5"/>
<evidence type="ECO:0000256" key="1">
    <source>
        <dbReference type="SAM" id="MobiDB-lite"/>
    </source>
</evidence>
<dbReference type="InterPro" id="IPR045153">
    <property type="entry name" value="Est1/Ebs1-like"/>
</dbReference>
<feature type="compositionally biased region" description="Polar residues" evidence="1">
    <location>
        <begin position="1208"/>
        <end position="1225"/>
    </location>
</feature>
<evidence type="ECO:0000259" key="2">
    <source>
        <dbReference type="Pfam" id="PF10373"/>
    </source>
</evidence>
<feature type="compositionally biased region" description="Gly residues" evidence="1">
    <location>
        <begin position="1174"/>
        <end position="1184"/>
    </location>
</feature>
<feature type="region of interest" description="Disordered" evidence="1">
    <location>
        <begin position="1084"/>
        <end position="1103"/>
    </location>
</feature>
<dbReference type="Proteomes" id="UP000077521">
    <property type="component" value="Unassembled WGS sequence"/>
</dbReference>
<feature type="region of interest" description="Disordered" evidence="1">
    <location>
        <begin position="969"/>
        <end position="990"/>
    </location>
</feature>
<evidence type="ECO:0000259" key="3">
    <source>
        <dbReference type="Pfam" id="PF10374"/>
    </source>
</evidence>
<feature type="region of interest" description="Disordered" evidence="1">
    <location>
        <begin position="920"/>
        <end position="949"/>
    </location>
</feature>